<dbReference type="Proteomes" id="UP001642464">
    <property type="component" value="Unassembled WGS sequence"/>
</dbReference>
<proteinExistence type="predicted"/>
<name>A0ABP0N4V4_9DINO</name>
<feature type="non-terminal residue" evidence="1">
    <location>
        <position position="1"/>
    </location>
</feature>
<dbReference type="EMBL" id="CAXAMM010025603">
    <property type="protein sequence ID" value="CAK9057290.1"/>
    <property type="molecule type" value="Genomic_DNA"/>
</dbReference>
<gene>
    <name evidence="1" type="ORF">SCF082_LOCUS30773</name>
</gene>
<organism evidence="1 2">
    <name type="scientific">Durusdinium trenchii</name>
    <dbReference type="NCBI Taxonomy" id="1381693"/>
    <lineage>
        <taxon>Eukaryota</taxon>
        <taxon>Sar</taxon>
        <taxon>Alveolata</taxon>
        <taxon>Dinophyceae</taxon>
        <taxon>Suessiales</taxon>
        <taxon>Symbiodiniaceae</taxon>
        <taxon>Durusdinium</taxon>
    </lineage>
</organism>
<sequence>ATFCSSGHYEFDLETDAGIGNDFWNQKLNVAACKLRVQRAHQLPLENQDRSDRATVWSRKGFDTHGLL</sequence>
<comment type="caution">
    <text evidence="1">The sequence shown here is derived from an EMBL/GenBank/DDBJ whole genome shotgun (WGS) entry which is preliminary data.</text>
</comment>
<evidence type="ECO:0000313" key="1">
    <source>
        <dbReference type="EMBL" id="CAK9057290.1"/>
    </source>
</evidence>
<accession>A0ABP0N4V4</accession>
<reference evidence="1 2" key="1">
    <citation type="submission" date="2024-02" db="EMBL/GenBank/DDBJ databases">
        <authorList>
            <person name="Chen Y."/>
            <person name="Shah S."/>
            <person name="Dougan E. K."/>
            <person name="Thang M."/>
            <person name="Chan C."/>
        </authorList>
    </citation>
    <scope>NUCLEOTIDE SEQUENCE [LARGE SCALE GENOMIC DNA]</scope>
</reference>
<evidence type="ECO:0000313" key="2">
    <source>
        <dbReference type="Proteomes" id="UP001642464"/>
    </source>
</evidence>
<protein>
    <submittedName>
        <fullName evidence="1">Uncharacterized protein</fullName>
    </submittedName>
</protein>
<keyword evidence="2" id="KW-1185">Reference proteome</keyword>